<dbReference type="GO" id="GO:0006099">
    <property type="term" value="P:tricarboxylic acid cycle"/>
    <property type="evidence" value="ECO:0007669"/>
    <property type="project" value="TreeGrafter"/>
</dbReference>
<dbReference type="SMART" id="SM01329">
    <property type="entry name" value="Iso_dh"/>
    <property type="match status" value="1"/>
</dbReference>
<dbReference type="Proteomes" id="UP000245533">
    <property type="component" value="Unassembled WGS sequence"/>
</dbReference>
<dbReference type="Pfam" id="PF00180">
    <property type="entry name" value="Iso_dh"/>
    <property type="match status" value="1"/>
</dbReference>
<dbReference type="EMBL" id="QGGB01000010">
    <property type="protein sequence ID" value="PWN05345.1"/>
    <property type="molecule type" value="Genomic_DNA"/>
</dbReference>
<dbReference type="PANTHER" id="PTHR11835">
    <property type="entry name" value="DECARBOXYLATING DEHYDROGENASES-ISOCITRATE, ISOPROPYLMALATE, TARTRATE"/>
    <property type="match status" value="1"/>
</dbReference>
<dbReference type="AlphaFoldDB" id="A0A316TQQ2"/>
<dbReference type="GO" id="GO:0051287">
    <property type="term" value="F:NAD binding"/>
    <property type="evidence" value="ECO:0007669"/>
    <property type="project" value="InterPro"/>
</dbReference>
<dbReference type="PROSITE" id="PS00470">
    <property type="entry name" value="IDH_IMDH"/>
    <property type="match status" value="1"/>
</dbReference>
<dbReference type="RefSeq" id="WP_109647901.1">
    <property type="nucleotide sequence ID" value="NZ_QGGB01000010.1"/>
</dbReference>
<dbReference type="InterPro" id="IPR024084">
    <property type="entry name" value="IsoPropMal-DH-like_dom"/>
</dbReference>
<dbReference type="SUPFAM" id="SSF53659">
    <property type="entry name" value="Isocitrate/Isopropylmalate dehydrogenase-like"/>
    <property type="match status" value="1"/>
</dbReference>
<feature type="domain" description="Isopropylmalate dehydrogenase-like" evidence="3">
    <location>
        <begin position="3"/>
        <end position="330"/>
    </location>
</feature>
<comment type="caution">
    <text evidence="4">The sequence shown here is derived from an EMBL/GenBank/DDBJ whole genome shotgun (WGS) entry which is preliminary data.</text>
</comment>
<comment type="similarity">
    <text evidence="1">Belongs to the isocitrate and isopropylmalate dehydrogenases family.</text>
</comment>
<dbReference type="InterPro" id="IPR019818">
    <property type="entry name" value="IsoCit/isopropylmalate_DH_CS"/>
</dbReference>
<organism evidence="4 5">
    <name type="scientific">Rhodohalobacter mucosus</name>
    <dbReference type="NCBI Taxonomy" id="2079485"/>
    <lineage>
        <taxon>Bacteria</taxon>
        <taxon>Pseudomonadati</taxon>
        <taxon>Balneolota</taxon>
        <taxon>Balneolia</taxon>
        <taxon>Balneolales</taxon>
        <taxon>Balneolaceae</taxon>
        <taxon>Rhodohalobacter</taxon>
    </lineage>
</organism>
<dbReference type="Gene3D" id="3.40.718.10">
    <property type="entry name" value="Isopropylmalate Dehydrogenase"/>
    <property type="match status" value="1"/>
</dbReference>
<evidence type="ECO:0000313" key="5">
    <source>
        <dbReference type="Proteomes" id="UP000245533"/>
    </source>
</evidence>
<accession>A0A316TQQ2</accession>
<dbReference type="GO" id="GO:0000287">
    <property type="term" value="F:magnesium ion binding"/>
    <property type="evidence" value="ECO:0007669"/>
    <property type="project" value="InterPro"/>
</dbReference>
<keyword evidence="2" id="KW-0560">Oxidoreductase</keyword>
<evidence type="ECO:0000256" key="1">
    <source>
        <dbReference type="ARBA" id="ARBA00007769"/>
    </source>
</evidence>
<reference evidence="4 5" key="1">
    <citation type="submission" date="2018-05" db="EMBL/GenBank/DDBJ databases">
        <title>Rhodohalobacter halophilus gen. nov., sp. nov., a moderately halophilic member of the family Balneolaceae.</title>
        <authorList>
            <person name="Liu Z.-W."/>
        </authorList>
    </citation>
    <scope>NUCLEOTIDE SEQUENCE [LARGE SCALE GENOMIC DNA]</scope>
    <source>
        <strain evidence="4 5">8A47</strain>
    </source>
</reference>
<gene>
    <name evidence="4" type="ORF">DDZ15_14860</name>
</gene>
<dbReference type="GO" id="GO:0004449">
    <property type="term" value="F:isocitrate dehydrogenase (NAD+) activity"/>
    <property type="evidence" value="ECO:0007669"/>
    <property type="project" value="TreeGrafter"/>
</dbReference>
<protein>
    <submittedName>
        <fullName evidence="4">NAD-dependent isocitrate dehydrogenase</fullName>
    </submittedName>
</protein>
<name>A0A316TQQ2_9BACT</name>
<sequence>MHNVVLIPGDGIGKEITKSVTTILETAGAEMNWVRCSAGESANKELGNPLPQETLDAIEKHRIVLKGPLTTPVGAGFRSINVALRQKFNLYSNIRPARSLPNIESPFRGVDLVLFRENTQGLYIGKEHWIDDEEKHAESIAVVTREASEKIITAAFEYAKKFGRKKITLVHKANILKLTTGLFLTIGKEISAKYPEIEFEDLIVDNMAMQMVMRPQRFDVIVTTNLFGDILSDLASGLVGGLGVTGAANIGDDAAMFEAVHGSAPDIAGKGLANPTALLFSSLMMLEYLNEGRVAEKIRSAVYTVLQEHKSSCTRDVGGEGTTATYTEAICRLLRD</sequence>
<evidence type="ECO:0000256" key="2">
    <source>
        <dbReference type="ARBA" id="ARBA00023002"/>
    </source>
</evidence>
<evidence type="ECO:0000313" key="4">
    <source>
        <dbReference type="EMBL" id="PWN05345.1"/>
    </source>
</evidence>
<proteinExistence type="inferred from homology"/>
<dbReference type="PANTHER" id="PTHR11835:SF34">
    <property type="entry name" value="ISOCITRATE DEHYDROGENASE [NAD] SUBUNIT ALPHA, MITOCHONDRIAL"/>
    <property type="match status" value="1"/>
</dbReference>
<dbReference type="OrthoDB" id="9806254at2"/>
<dbReference type="GO" id="GO:0006102">
    <property type="term" value="P:isocitrate metabolic process"/>
    <property type="evidence" value="ECO:0007669"/>
    <property type="project" value="TreeGrafter"/>
</dbReference>
<keyword evidence="5" id="KW-1185">Reference proteome</keyword>
<evidence type="ECO:0000259" key="3">
    <source>
        <dbReference type="SMART" id="SM01329"/>
    </source>
</evidence>